<evidence type="ECO:0000313" key="2">
    <source>
        <dbReference type="Proteomes" id="UP000541535"/>
    </source>
</evidence>
<accession>A0A7W5BAM2</accession>
<keyword evidence="2" id="KW-1185">Reference proteome</keyword>
<name>A0A7W5BAM2_9BURK</name>
<organism evidence="1 2">
    <name type="scientific">Pseudoduganella violacea</name>
    <dbReference type="NCBI Taxonomy" id="1715466"/>
    <lineage>
        <taxon>Bacteria</taxon>
        <taxon>Pseudomonadati</taxon>
        <taxon>Pseudomonadota</taxon>
        <taxon>Betaproteobacteria</taxon>
        <taxon>Burkholderiales</taxon>
        <taxon>Oxalobacteraceae</taxon>
        <taxon>Telluria group</taxon>
        <taxon>Pseudoduganella</taxon>
    </lineage>
</organism>
<protein>
    <submittedName>
        <fullName evidence="1">Uncharacterized protein</fullName>
    </submittedName>
</protein>
<dbReference type="EMBL" id="JACHXD010000004">
    <property type="protein sequence ID" value="MBB3118875.1"/>
    <property type="molecule type" value="Genomic_DNA"/>
</dbReference>
<dbReference type="Proteomes" id="UP000541535">
    <property type="component" value="Unassembled WGS sequence"/>
</dbReference>
<proteinExistence type="predicted"/>
<gene>
    <name evidence="1" type="ORF">FHS03_001920</name>
</gene>
<sequence length="82" mass="9212">MTYPKQLEYRKAVLENGYTIYYEAHETSDGTKWMGSYKVLKASLVLIGAAVGNTFDSEAEAELHAHDLAVEYVEKHVAESQD</sequence>
<dbReference type="RefSeq" id="WP_183440749.1">
    <property type="nucleotide sequence ID" value="NZ_JACHXD010000004.1"/>
</dbReference>
<comment type="caution">
    <text evidence="1">The sequence shown here is derived from an EMBL/GenBank/DDBJ whole genome shotgun (WGS) entry which is preliminary data.</text>
</comment>
<evidence type="ECO:0000313" key="1">
    <source>
        <dbReference type="EMBL" id="MBB3118875.1"/>
    </source>
</evidence>
<reference evidence="1 2" key="1">
    <citation type="submission" date="2020-08" db="EMBL/GenBank/DDBJ databases">
        <title>Genomic Encyclopedia of Type Strains, Phase III (KMG-III): the genomes of soil and plant-associated and newly described type strains.</title>
        <authorList>
            <person name="Whitman W."/>
        </authorList>
    </citation>
    <scope>NUCLEOTIDE SEQUENCE [LARGE SCALE GENOMIC DNA]</scope>
    <source>
        <strain evidence="1 2">CECT 8897</strain>
    </source>
</reference>
<dbReference type="AlphaFoldDB" id="A0A7W5BAM2"/>